<feature type="transmembrane region" description="Helical" evidence="7">
    <location>
        <begin position="351"/>
        <end position="371"/>
    </location>
</feature>
<evidence type="ECO:0000256" key="5">
    <source>
        <dbReference type="ARBA" id="ARBA00023027"/>
    </source>
</evidence>
<name>A0A4D6C573_9CHLO</name>
<evidence type="ECO:0000313" key="9">
    <source>
        <dbReference type="EMBL" id="QBX98841.1"/>
    </source>
</evidence>
<organism evidence="9">
    <name type="scientific">Chloropicon sp. RCC4434</name>
    <dbReference type="NCBI Taxonomy" id="2565277"/>
    <lineage>
        <taxon>Eukaryota</taxon>
        <taxon>Viridiplantae</taxon>
        <taxon>Chlorophyta</taxon>
        <taxon>Chloropicophyceae</taxon>
        <taxon>Chloropicales</taxon>
        <taxon>Chloropicaceae</taxon>
        <taxon>Chloropicon</taxon>
    </lineage>
</organism>
<dbReference type="EMBL" id="MK086009">
    <property type="protein sequence ID" value="QBX98841.1"/>
    <property type="molecule type" value="Genomic_DNA"/>
</dbReference>
<keyword evidence="4 7" id="KW-1133">Transmembrane helix</keyword>
<feature type="transmembrane region" description="Helical" evidence="7">
    <location>
        <begin position="528"/>
        <end position="552"/>
    </location>
</feature>
<proteinExistence type="inferred from homology"/>
<gene>
    <name evidence="9" type="primary">nad2</name>
</gene>
<sequence>MSPLFFMDLLGLIPEIFLLLGTSYLLGYAVWIHKSYLKPQSAWYGQEYRFLSSFITHNIWMGMLICLGTLSLVYDHAFDSMYVCYDTLVLDPLSLFLKCLILASTLGIFMLSFAYSEESRLNNFEFVLLILLSALSMMFLVSSYDFISLYLAIEFQSLSFYVLAAMKKDSGFSIEAGLKYFILGAFSSGLYLFGASLIYGTFGTTQFEHIGLLSTGMAQQDPSLVFDGPVFIGLSFLTVAFLFKITAAPFHMWGPDVYEGAPMIVTAFFSTAPKVALVGVIFRMFHVGFFHYVYIWAPIFLLSSLVSMFYGSFGAMGQTRLKRLLAYSSIGHIGYILIGFIAGTLEGLQSVLIYLTVYVVMTLCMFASILASQSPIHKEPFNKVIELKDLEHLGQRHPILALTLSITLLSMAGIPPLAGFVSKYYLFLSALDSSLYSLAIVGILTSVVSCYYYIRVIKTMYFQAVKDSSYVGYDDVLSVTQSRGGSSESESDEAFDVQNKDDLHALLVVAHQEGRLDSNTAHEDFKRAFVIGLTCLFILFLFFYPAHLFILAHKGALALSL</sequence>
<feature type="transmembrane region" description="Helical" evidence="7">
    <location>
        <begin position="222"/>
        <end position="243"/>
    </location>
</feature>
<accession>A0A4D6C573</accession>
<feature type="transmembrane region" description="Helical" evidence="7">
    <location>
        <begin position="123"/>
        <end position="141"/>
    </location>
</feature>
<feature type="transmembrane region" description="Helical" evidence="7">
    <location>
        <begin position="147"/>
        <end position="166"/>
    </location>
</feature>
<dbReference type="GO" id="GO:0008137">
    <property type="term" value="F:NADH dehydrogenase (ubiquinone) activity"/>
    <property type="evidence" value="ECO:0007669"/>
    <property type="project" value="InterPro"/>
</dbReference>
<feature type="transmembrane region" description="Helical" evidence="7">
    <location>
        <begin position="94"/>
        <end position="116"/>
    </location>
</feature>
<dbReference type="InterPro" id="IPR001750">
    <property type="entry name" value="ND/Mrp_TM"/>
</dbReference>
<dbReference type="InterPro" id="IPR010096">
    <property type="entry name" value="NADH-Q_OxRdtase_suN/2"/>
</dbReference>
<feature type="transmembrane region" description="Helical" evidence="7">
    <location>
        <begin position="264"/>
        <end position="285"/>
    </location>
</feature>
<dbReference type="NCBIfam" id="TIGR01770">
    <property type="entry name" value="NDH_I_N"/>
    <property type="match status" value="1"/>
</dbReference>
<feature type="transmembrane region" description="Helical" evidence="7">
    <location>
        <begin position="12"/>
        <end position="33"/>
    </location>
</feature>
<dbReference type="Pfam" id="PF00361">
    <property type="entry name" value="Proton_antipo_M"/>
    <property type="match status" value="1"/>
</dbReference>
<keyword evidence="6 7" id="KW-0472">Membrane</keyword>
<feature type="transmembrane region" description="Helical" evidence="7">
    <location>
        <begin position="178"/>
        <end position="202"/>
    </location>
</feature>
<dbReference type="PANTHER" id="PTHR22773">
    <property type="entry name" value="NADH DEHYDROGENASE"/>
    <property type="match status" value="1"/>
</dbReference>
<reference evidence="9" key="1">
    <citation type="journal article" date="2019" name="Genome Biol. Evol.">
        <title>Tracing the Evolution of the Plastome and Mitogenome in the Chloropicophyceae Uncovered Convergent tRNA Gene Losses and a Variant Plastid Genetic Code.</title>
        <authorList>
            <person name="Turmel M."/>
            <person name="Dos Santos A.L."/>
            <person name="Otis C."/>
            <person name="Sergerie R."/>
            <person name="Lemieux C."/>
        </authorList>
    </citation>
    <scope>NUCLEOTIDE SEQUENCE</scope>
</reference>
<evidence type="ECO:0000256" key="3">
    <source>
        <dbReference type="ARBA" id="ARBA00022967"/>
    </source>
</evidence>
<evidence type="ECO:0000256" key="7">
    <source>
        <dbReference type="SAM" id="Phobius"/>
    </source>
</evidence>
<evidence type="ECO:0000256" key="1">
    <source>
        <dbReference type="ARBA" id="ARBA00004141"/>
    </source>
</evidence>
<feature type="transmembrane region" description="Helical" evidence="7">
    <location>
        <begin position="399"/>
        <end position="421"/>
    </location>
</feature>
<keyword evidence="9" id="KW-0496">Mitochondrion</keyword>
<keyword evidence="5" id="KW-0520">NAD</keyword>
<evidence type="ECO:0000256" key="2">
    <source>
        <dbReference type="ARBA" id="ARBA00022692"/>
    </source>
</evidence>
<evidence type="ECO:0000256" key="4">
    <source>
        <dbReference type="ARBA" id="ARBA00022989"/>
    </source>
</evidence>
<feature type="transmembrane region" description="Helical" evidence="7">
    <location>
        <begin position="324"/>
        <end position="345"/>
    </location>
</feature>
<comment type="subcellular location">
    <subcellularLocation>
        <location evidence="1">Membrane</location>
        <topology evidence="1">Multi-pass membrane protein</topology>
    </subcellularLocation>
</comment>
<feature type="transmembrane region" description="Helical" evidence="7">
    <location>
        <begin position="433"/>
        <end position="454"/>
    </location>
</feature>
<dbReference type="GO" id="GO:0016020">
    <property type="term" value="C:membrane"/>
    <property type="evidence" value="ECO:0007669"/>
    <property type="project" value="UniProtKB-SubCell"/>
</dbReference>
<dbReference type="HAMAP" id="MF_00445">
    <property type="entry name" value="NDH1_NuoN_1"/>
    <property type="match status" value="1"/>
</dbReference>
<evidence type="ECO:0000256" key="6">
    <source>
        <dbReference type="ARBA" id="ARBA00023136"/>
    </source>
</evidence>
<geneLocation type="mitochondrion" evidence="9"/>
<evidence type="ECO:0000259" key="8">
    <source>
        <dbReference type="Pfam" id="PF00361"/>
    </source>
</evidence>
<protein>
    <submittedName>
        <fullName evidence="9">NADH dehydrogenase subunit 2</fullName>
    </submittedName>
</protein>
<dbReference type="AlphaFoldDB" id="A0A4D6C573"/>
<feature type="domain" description="NADH:quinone oxidoreductase/Mrp antiporter transmembrane" evidence="8">
    <location>
        <begin position="143"/>
        <end position="448"/>
    </location>
</feature>
<feature type="transmembrane region" description="Helical" evidence="7">
    <location>
        <begin position="54"/>
        <end position="74"/>
    </location>
</feature>
<feature type="transmembrane region" description="Helical" evidence="7">
    <location>
        <begin position="291"/>
        <end position="312"/>
    </location>
</feature>
<keyword evidence="3" id="KW-1278">Translocase</keyword>
<dbReference type="GO" id="GO:0042773">
    <property type="term" value="P:ATP synthesis coupled electron transport"/>
    <property type="evidence" value="ECO:0007669"/>
    <property type="project" value="InterPro"/>
</dbReference>
<keyword evidence="2 7" id="KW-0812">Transmembrane</keyword>